<dbReference type="EC" id="2.7.7.6" evidence="6"/>
<dbReference type="SMART" id="SM00663">
    <property type="entry name" value="RPOLA_N"/>
    <property type="match status" value="1"/>
</dbReference>
<protein>
    <recommendedName>
        <fullName evidence="6">DNA-directed RNA polymerase subunit</fullName>
        <ecNumber evidence="6">2.7.7.6</ecNumber>
    </recommendedName>
</protein>
<dbReference type="EMBL" id="CP097505">
    <property type="protein sequence ID" value="URD93020.1"/>
    <property type="molecule type" value="Genomic_DNA"/>
</dbReference>
<dbReference type="EMBL" id="CP097505">
    <property type="protein sequence ID" value="URD93018.1"/>
    <property type="molecule type" value="Genomic_DNA"/>
</dbReference>
<feature type="region of interest" description="Disordered" evidence="7">
    <location>
        <begin position="1552"/>
        <end position="1577"/>
    </location>
</feature>
<dbReference type="InterPro" id="IPR045867">
    <property type="entry name" value="DNA-dir_RpoC_beta_prime"/>
</dbReference>
<dbReference type="InterPro" id="IPR000722">
    <property type="entry name" value="RNA_pol_asu"/>
</dbReference>
<dbReference type="InterPro" id="IPR006592">
    <property type="entry name" value="RNA_pol_N"/>
</dbReference>
<dbReference type="Gene3D" id="1.10.274.100">
    <property type="entry name" value="RNA polymerase Rpb1, domain 3"/>
    <property type="match status" value="1"/>
</dbReference>
<dbReference type="GO" id="GO:0003677">
    <property type="term" value="F:DNA binding"/>
    <property type="evidence" value="ECO:0007669"/>
    <property type="project" value="InterPro"/>
</dbReference>
<keyword evidence="4 6" id="KW-0804">Transcription</keyword>
<proteinExistence type="inferred from homology"/>
<dbReference type="PANTHER" id="PTHR19376">
    <property type="entry name" value="DNA-DIRECTED RNA POLYMERASE"/>
    <property type="match status" value="1"/>
</dbReference>
<evidence type="ECO:0000256" key="4">
    <source>
        <dbReference type="ARBA" id="ARBA00023163"/>
    </source>
</evidence>
<name>A0A9E7FCT9_9LILI</name>
<dbReference type="InterPro" id="IPR007080">
    <property type="entry name" value="RNA_pol_Rpb1_1"/>
</dbReference>
<evidence type="ECO:0000259" key="8">
    <source>
        <dbReference type="SMART" id="SM00663"/>
    </source>
</evidence>
<dbReference type="Gene3D" id="2.40.40.20">
    <property type="match status" value="1"/>
</dbReference>
<comment type="similarity">
    <text evidence="6">Belongs to the RNA polymerase beta' chain family.</text>
</comment>
<dbReference type="InterPro" id="IPR044893">
    <property type="entry name" value="RNA_pol_Rpb1_clamp_domain"/>
</dbReference>
<comment type="function">
    <text evidence="6">DNA-dependent RNA polymerase catalyzes the transcription of DNA into RNA using the four ribonucleoside triphosphates as substrates.</text>
</comment>
<dbReference type="InterPro" id="IPR042102">
    <property type="entry name" value="RNA_pol_Rpb1_3_sf"/>
</dbReference>
<dbReference type="Gene3D" id="3.30.1490.180">
    <property type="entry name" value="RNA polymerase ii"/>
    <property type="match status" value="1"/>
</dbReference>
<dbReference type="EMBL" id="CP097505">
    <property type="protein sequence ID" value="URD93019.1"/>
    <property type="molecule type" value="Genomic_DNA"/>
</dbReference>
<dbReference type="Pfam" id="PF04997">
    <property type="entry name" value="RNA_pol_Rpb1_1"/>
    <property type="match status" value="1"/>
</dbReference>
<dbReference type="GO" id="GO:0006351">
    <property type="term" value="P:DNA-templated transcription"/>
    <property type="evidence" value="ECO:0007669"/>
    <property type="project" value="InterPro"/>
</dbReference>
<feature type="compositionally biased region" description="Polar residues" evidence="7">
    <location>
        <begin position="1458"/>
        <end position="1483"/>
    </location>
</feature>
<dbReference type="SUPFAM" id="SSF64484">
    <property type="entry name" value="beta and beta-prime subunits of DNA dependent RNA-polymerase"/>
    <property type="match status" value="1"/>
</dbReference>
<comment type="catalytic activity">
    <reaction evidence="5 6">
        <text>RNA(n) + a ribonucleoside 5'-triphosphate = RNA(n+1) + diphosphate</text>
        <dbReference type="Rhea" id="RHEA:21248"/>
        <dbReference type="Rhea" id="RHEA-COMP:14527"/>
        <dbReference type="Rhea" id="RHEA-COMP:17342"/>
        <dbReference type="ChEBI" id="CHEBI:33019"/>
        <dbReference type="ChEBI" id="CHEBI:61557"/>
        <dbReference type="ChEBI" id="CHEBI:140395"/>
        <dbReference type="EC" id="2.7.7.6"/>
    </reaction>
</comment>
<feature type="compositionally biased region" description="Polar residues" evidence="7">
    <location>
        <begin position="1552"/>
        <end position="1566"/>
    </location>
</feature>
<organism evidence="9 10">
    <name type="scientific">Musa troglodytarum</name>
    <name type="common">fe'i banana</name>
    <dbReference type="NCBI Taxonomy" id="320322"/>
    <lineage>
        <taxon>Eukaryota</taxon>
        <taxon>Viridiplantae</taxon>
        <taxon>Streptophyta</taxon>
        <taxon>Embryophyta</taxon>
        <taxon>Tracheophyta</taxon>
        <taxon>Spermatophyta</taxon>
        <taxon>Magnoliopsida</taxon>
        <taxon>Liliopsida</taxon>
        <taxon>Zingiberales</taxon>
        <taxon>Musaceae</taxon>
        <taxon>Musa</taxon>
    </lineage>
</organism>
<dbReference type="GO" id="GO:0003899">
    <property type="term" value="F:DNA-directed RNA polymerase activity"/>
    <property type="evidence" value="ECO:0007669"/>
    <property type="project" value="UniProtKB-EC"/>
</dbReference>
<dbReference type="Gene3D" id="3.10.450.40">
    <property type="match status" value="1"/>
</dbReference>
<dbReference type="Pfam" id="PF00623">
    <property type="entry name" value="RNA_pol_Rpb1_2"/>
    <property type="match status" value="1"/>
</dbReference>
<dbReference type="Pfam" id="PF04983">
    <property type="entry name" value="RNA_pol_Rpb1_3"/>
    <property type="match status" value="1"/>
</dbReference>
<dbReference type="OrthoDB" id="1926397at2759"/>
<evidence type="ECO:0000313" key="9">
    <source>
        <dbReference type="EMBL" id="URD93020.1"/>
    </source>
</evidence>
<sequence>MEDQVSSPLVLDGSIRSIKFSIATAEEIRTYSINDCPISHPTQLANPFLGLPLESGGCETCGTAEIGNCEGHFGYIELPIPVYHPSHVSELRDLLSLVCLKCLRMKKVKHGMGKGKISSMPCLYCLDLPSISIKEVKTADGATCLELRVSSRSRLQDGFWSFLDRFGYHYAGTFRRPLLPSEALKILEKLPEETQKKLAGKGYFLQNGFIMERLPVPPNCLCVPEISDGKCVMSSDISKSLLKKILGKIELIKRSRSGSPSFESYEVETNDLQSSIALYMNLRGTTKAPRDITRRFAFGNETNEYLTKQWLDKIRTLFIRKGSGFSSRSVISGDPYIGINVVGLPSEIAKRITFEERVTEHNITRLQNVVDSRLCITYKDGSSTYAISVGSKGHTNLKIGQVINRQILDGDIVFINRPPSTHKHSLQAFYVYIHDDHTVKINPLICAPLGADFDGDCVHIFYPQSLSAKAEVLELFSVEKQLLSSHSGSLNLQLVQDASLALKLIFKSGFIKKEVAQQLGMYVSSMLPPPAIVKATKCGPCWTILQVLQNVFPAFLDCSGERYFIRESEILKLDTDQDVVQSSLTDIMTHIYHMKGPLEVLNFFNYIQPLLMEMLFMEGFSICLKDFVLSKAVVSEIQGSIQKNSCILNQLRSRHDELVELQVENHLRSMKDPIVKFILNSSALGNLIDSKSDSSMVKVVEQLGFLGLQLFDQGKYYSRALVDDCFLNFVSKHSAGEVDHPSEAYGLVKNSFFHGLNPYEMLVHAISSREVIVRSSRGLTEPGTLFKNLMAILRDVVICYDGSVRNVCTGSLVQLEYVDDEGVNSVTTPPAGEPVGVLAATAISNLAYKAVLDSSRSNNSSWELMKEILLCKVSYKNDVSDRRVILYLNDCCCQKRFCKENAAFAVLNCLKRVTLKDCAHEFLIEYRKQIGVCGNSVTTSGLVGHIHLDKMQLKLLNINPDDILHKCQAVIFSYGKKKGQLSHFFRRIFLSTCECCGIKQPSDGNLCHLPCLQFSYADANASQNNISLERAIHVMSETICPILLETIVKGDPRVHKVKIVWIGPDATSWVGSSCKALKGDLGLEVVLGQDAVRHSGDAWQTVLDACLPVMHLIDTGRSIPYGIQQIQEVLGISCAFDQAVQRLSKSIKMVSKGVMKEHLLLVANSMTCTGKLIGFNTGGYKALFRSFKVEVPFTAATLFTPMKCFEKAAEKCQVDSLTSVVSSCSWGKNVAIGTGAPFQILWDKKQVAMNKDIGKGVYDFLELLRETSSGEATGRYLVDVDELAEENVICLSPDLDGCMTFDDSDDVEYNFQKRIGLVNGKAGKSSWEVDPVSVKSGNWEGWGYKESTHVDNSESPATKHNVWSNWDSIQVKQRTVESENLAGDTVPGEDLDARKHSGTADESVAWGQWKADGNSAAWDKLSHRNYWNETSKTKVDLKEGSPVWNRTASSPKSKHNQDSLFSTPGTWSSQSSGKPCGQDNANNTKRDIAQDGWRCAESPATNIWDSTSTRNANVSDSQWSGNPSKNLDIQWNGNGSNKDLDSQWCGNVTSTLNTSEGRNQSWNSRCWGSANPPGRKNQKTFSARFPGKSASQKGWNSNRALTSGRRLESLTTEEERILAEVEPIMQTIKRILHDSSDGNRLSADDQTFVLENVFKYHPDKRSKVSDQVDYIMVDKNTSFQDSRCFYVVSSDGTSADFSYLKCMEGYVKQTFSEHGESFCKKYFKRRRSGPADDKSQQQQ</sequence>
<keyword evidence="10" id="KW-1185">Reference proteome</keyword>
<feature type="region of interest" description="Disordered" evidence="7">
    <location>
        <begin position="1499"/>
        <end position="1533"/>
    </location>
</feature>
<dbReference type="Proteomes" id="UP001055439">
    <property type="component" value="Chromosome 3"/>
</dbReference>
<dbReference type="Pfam" id="PF11523">
    <property type="entry name" value="DUF3223"/>
    <property type="match status" value="1"/>
</dbReference>
<reference evidence="9" key="1">
    <citation type="submission" date="2022-05" db="EMBL/GenBank/DDBJ databases">
        <title>The Musa troglodytarum L. genome provides insights into the mechanism of non-climacteric behaviour and enrichment of carotenoids.</title>
        <authorList>
            <person name="Wang J."/>
        </authorList>
    </citation>
    <scope>NUCLEOTIDE SEQUENCE</scope>
    <source>
        <tissue evidence="9">Leaf</tissue>
    </source>
</reference>
<evidence type="ECO:0000256" key="7">
    <source>
        <dbReference type="SAM" id="MobiDB-lite"/>
    </source>
</evidence>
<feature type="region of interest" description="Disordered" evidence="7">
    <location>
        <begin position="1379"/>
        <end position="1408"/>
    </location>
</feature>
<dbReference type="GO" id="GO:0000428">
    <property type="term" value="C:DNA-directed RNA polymerase complex"/>
    <property type="evidence" value="ECO:0007669"/>
    <property type="project" value="UniProtKB-KW"/>
</dbReference>
<keyword evidence="1 6" id="KW-0240">DNA-directed RNA polymerase</keyword>
<evidence type="ECO:0000313" key="10">
    <source>
        <dbReference type="Proteomes" id="UP001055439"/>
    </source>
</evidence>
<feature type="domain" description="RNA polymerase N-terminal" evidence="8">
    <location>
        <begin position="207"/>
        <end position="506"/>
    </location>
</feature>
<dbReference type="InterPro" id="IPR007066">
    <property type="entry name" value="RNA_pol_Rpb1_3"/>
</dbReference>
<accession>A0A9E7FCT9</accession>
<evidence type="ECO:0000256" key="1">
    <source>
        <dbReference type="ARBA" id="ARBA00022478"/>
    </source>
</evidence>
<evidence type="ECO:0000256" key="2">
    <source>
        <dbReference type="ARBA" id="ARBA00022679"/>
    </source>
</evidence>
<dbReference type="Gene3D" id="6.10.250.2940">
    <property type="match status" value="1"/>
</dbReference>
<evidence type="ECO:0000256" key="6">
    <source>
        <dbReference type="RuleBase" id="RU004279"/>
    </source>
</evidence>
<feature type="region of interest" description="Disordered" evidence="7">
    <location>
        <begin position="1433"/>
        <end position="1484"/>
    </location>
</feature>
<evidence type="ECO:0000256" key="3">
    <source>
        <dbReference type="ARBA" id="ARBA00022695"/>
    </source>
</evidence>
<keyword evidence="2 6" id="KW-0808">Transferase</keyword>
<evidence type="ECO:0000256" key="5">
    <source>
        <dbReference type="ARBA" id="ARBA00048552"/>
    </source>
</evidence>
<gene>
    <name evidence="9" type="ORF">MUK42_00141</name>
</gene>
<keyword evidence="3 6" id="KW-0548">Nucleotidyltransferase</keyword>
<dbReference type="PANTHER" id="PTHR19376:SF51">
    <property type="entry name" value="DNA-DIRECTED RNA POLYMERASE V SUBUNIT 1"/>
    <property type="match status" value="1"/>
</dbReference>
<dbReference type="Gene3D" id="4.10.860.120">
    <property type="entry name" value="RNA polymerase II, clamp domain"/>
    <property type="match status" value="1"/>
</dbReference>